<dbReference type="SUPFAM" id="SSF47762">
    <property type="entry name" value="PAH2 domain"/>
    <property type="match status" value="1"/>
</dbReference>
<feature type="compositionally biased region" description="Low complexity" evidence="3">
    <location>
        <begin position="266"/>
        <end position="277"/>
    </location>
</feature>
<evidence type="ECO:0000256" key="1">
    <source>
        <dbReference type="ARBA" id="ARBA00004123"/>
    </source>
</evidence>
<proteinExistence type="predicted"/>
<feature type="region of interest" description="Disordered" evidence="3">
    <location>
        <begin position="24"/>
        <end position="53"/>
    </location>
</feature>
<evidence type="ECO:0000256" key="2">
    <source>
        <dbReference type="ARBA" id="ARBA00023242"/>
    </source>
</evidence>
<dbReference type="GO" id="GO:0006355">
    <property type="term" value="P:regulation of DNA-templated transcription"/>
    <property type="evidence" value="ECO:0007669"/>
    <property type="project" value="InterPro"/>
</dbReference>
<accession>A0A397TFD5</accession>
<reference evidence="4 5" key="1">
    <citation type="submission" date="2018-06" db="EMBL/GenBank/DDBJ databases">
        <title>Comparative genomics reveals the genomic features of Rhizophagus irregularis, R. cerebriforme, R. diaphanum and Gigaspora rosea, and their symbiotic lifestyle signature.</title>
        <authorList>
            <person name="Morin E."/>
            <person name="San Clemente H."/>
            <person name="Chen E.C.H."/>
            <person name="De La Providencia I."/>
            <person name="Hainaut M."/>
            <person name="Kuo A."/>
            <person name="Kohler A."/>
            <person name="Murat C."/>
            <person name="Tang N."/>
            <person name="Roy S."/>
            <person name="Loubradou J."/>
            <person name="Henrissat B."/>
            <person name="Grigoriev I.V."/>
            <person name="Corradi N."/>
            <person name="Roux C."/>
            <person name="Martin F.M."/>
        </authorList>
    </citation>
    <scope>NUCLEOTIDE SEQUENCE [LARGE SCALE GENOMIC DNA]</scope>
    <source>
        <strain evidence="4 5">DAOM 227022</strain>
    </source>
</reference>
<evidence type="ECO:0000256" key="3">
    <source>
        <dbReference type="SAM" id="MobiDB-lite"/>
    </source>
</evidence>
<dbReference type="GO" id="GO:0005634">
    <property type="term" value="C:nucleus"/>
    <property type="evidence" value="ECO:0007669"/>
    <property type="project" value="UniProtKB-SubCell"/>
</dbReference>
<comment type="caution">
    <text evidence="4">The sequence shown here is derived from an EMBL/GenBank/DDBJ whole genome shotgun (WGS) entry which is preliminary data.</text>
</comment>
<dbReference type="Proteomes" id="UP000265703">
    <property type="component" value="Unassembled WGS sequence"/>
</dbReference>
<feature type="region of interest" description="Disordered" evidence="3">
    <location>
        <begin position="254"/>
        <end position="286"/>
    </location>
</feature>
<name>A0A397TFD5_9GLOM</name>
<evidence type="ECO:0000313" key="5">
    <source>
        <dbReference type="Proteomes" id="UP000265703"/>
    </source>
</evidence>
<comment type="subcellular location">
    <subcellularLocation>
        <location evidence="1">Nucleus</location>
    </subcellularLocation>
</comment>
<dbReference type="AlphaFoldDB" id="A0A397TFD5"/>
<sequence>MEPKRNINVTVSGTEKKNLSILDKTEKGSSRVDTSASAVPMKMSKPNKTRVEKHIMSPPRSVSFDLSKTILSIPKESYSNCFAASPADSLAESLDISVRDCSEEIFVALVERDTEMRELVELNKDFFDTIKQCIFEDEKKWEDFLKVLYSKREEKPDSEWMESISEFLSDNPPFLVSFKQIIGYYENYDDDVIQEDYDYYDDDDDHTSESCVINEPTYIDITPIRNFPNVLENLEKSYPQFFINAKNEIGKLGKDRSRRGSTLGRNHLNNDNPLLHPNIEDQPSEDSSETLYDELNRILITPRSVMNDFEWETAINECLDAWPQLLLQLEDILIHEIEANYNSIEE</sequence>
<evidence type="ECO:0000313" key="4">
    <source>
        <dbReference type="EMBL" id="RIA93584.1"/>
    </source>
</evidence>
<dbReference type="EMBL" id="QKYT01000101">
    <property type="protein sequence ID" value="RIA93584.1"/>
    <property type="molecule type" value="Genomic_DNA"/>
</dbReference>
<keyword evidence="5" id="KW-1185">Reference proteome</keyword>
<dbReference type="Gene3D" id="1.20.1160.11">
    <property type="entry name" value="Paired amphipathic helix"/>
    <property type="match status" value="1"/>
</dbReference>
<dbReference type="OrthoDB" id="5279943at2759"/>
<keyword evidence="2" id="KW-0539">Nucleus</keyword>
<gene>
    <name evidence="4" type="ORF">C1645_804003</name>
</gene>
<organism evidence="4 5">
    <name type="scientific">Glomus cerebriforme</name>
    <dbReference type="NCBI Taxonomy" id="658196"/>
    <lineage>
        <taxon>Eukaryota</taxon>
        <taxon>Fungi</taxon>
        <taxon>Fungi incertae sedis</taxon>
        <taxon>Mucoromycota</taxon>
        <taxon>Glomeromycotina</taxon>
        <taxon>Glomeromycetes</taxon>
        <taxon>Glomerales</taxon>
        <taxon>Glomeraceae</taxon>
        <taxon>Glomus</taxon>
    </lineage>
</organism>
<protein>
    <submittedName>
        <fullName evidence="4">Uncharacterized protein</fullName>
    </submittedName>
</protein>
<dbReference type="InterPro" id="IPR036600">
    <property type="entry name" value="PAH_sf"/>
</dbReference>